<feature type="signal peptide" evidence="3">
    <location>
        <begin position="1"/>
        <end position="23"/>
    </location>
</feature>
<dbReference type="CDD" id="cd22191">
    <property type="entry name" value="DPBB_RlpA_EXP_N-like"/>
    <property type="match status" value="1"/>
</dbReference>
<gene>
    <name evidence="5" type="ORF">A4X13_0g5582</name>
</gene>
<reference evidence="5" key="2">
    <citation type="journal article" date="2019" name="IMA Fungus">
        <title>Genome sequencing and comparison of five Tilletia species to identify candidate genes for the detection of regulated species infecting wheat.</title>
        <authorList>
            <person name="Nguyen H.D.T."/>
            <person name="Sultana T."/>
            <person name="Kesanakurti P."/>
            <person name="Hambleton S."/>
        </authorList>
    </citation>
    <scope>NUCLEOTIDE SEQUENCE</scope>
    <source>
        <strain evidence="5">DAOMC 236416</strain>
    </source>
</reference>
<evidence type="ECO:0000256" key="1">
    <source>
        <dbReference type="ARBA" id="ARBA00022729"/>
    </source>
</evidence>
<dbReference type="InterPro" id="IPR009009">
    <property type="entry name" value="RlpA-like_DPBB"/>
</dbReference>
<feature type="compositionally biased region" description="Basic and acidic residues" evidence="2">
    <location>
        <begin position="161"/>
        <end position="179"/>
    </location>
</feature>
<feature type="compositionally biased region" description="Basic and acidic residues" evidence="2">
    <location>
        <begin position="136"/>
        <end position="146"/>
    </location>
</feature>
<feature type="region of interest" description="Disordered" evidence="2">
    <location>
        <begin position="103"/>
        <end position="221"/>
    </location>
</feature>
<evidence type="ECO:0000259" key="4">
    <source>
        <dbReference type="Pfam" id="PF03330"/>
    </source>
</evidence>
<feature type="domain" description="RlpA-like protein double-psi beta-barrel" evidence="4">
    <location>
        <begin position="230"/>
        <end position="316"/>
    </location>
</feature>
<evidence type="ECO:0000256" key="3">
    <source>
        <dbReference type="SAM" id="SignalP"/>
    </source>
</evidence>
<dbReference type="AlphaFoldDB" id="A0A8T8SS80"/>
<dbReference type="InterPro" id="IPR036908">
    <property type="entry name" value="RlpA-like_sf"/>
</dbReference>
<dbReference type="InterPro" id="IPR051477">
    <property type="entry name" value="Expansin_CellWall"/>
</dbReference>
<evidence type="ECO:0000313" key="5">
    <source>
        <dbReference type="EMBL" id="KAE8246891.1"/>
    </source>
</evidence>
<dbReference type="Gene3D" id="2.40.40.10">
    <property type="entry name" value="RlpA-like domain"/>
    <property type="match status" value="1"/>
</dbReference>
<accession>A0A8T8SS80</accession>
<feature type="compositionally biased region" description="Basic and acidic residues" evidence="2">
    <location>
        <begin position="61"/>
        <end position="73"/>
    </location>
</feature>
<evidence type="ECO:0000313" key="6">
    <source>
        <dbReference type="Proteomes" id="UP000077521"/>
    </source>
</evidence>
<dbReference type="PANTHER" id="PTHR31836">
    <property type="match status" value="1"/>
</dbReference>
<reference evidence="5" key="1">
    <citation type="submission" date="2016-04" db="EMBL/GenBank/DDBJ databases">
        <authorList>
            <person name="Nguyen H.D."/>
            <person name="Samba Siva P."/>
            <person name="Cullis J."/>
            <person name="Levesque C.A."/>
            <person name="Hambleton S."/>
        </authorList>
    </citation>
    <scope>NUCLEOTIDE SEQUENCE</scope>
    <source>
        <strain evidence="5">DAOMC 236416</strain>
    </source>
</reference>
<organism evidence="5 6">
    <name type="scientific">Tilletia indica</name>
    <dbReference type="NCBI Taxonomy" id="43049"/>
    <lineage>
        <taxon>Eukaryota</taxon>
        <taxon>Fungi</taxon>
        <taxon>Dikarya</taxon>
        <taxon>Basidiomycota</taxon>
        <taxon>Ustilaginomycotina</taxon>
        <taxon>Exobasidiomycetes</taxon>
        <taxon>Tilletiales</taxon>
        <taxon>Tilletiaceae</taxon>
        <taxon>Tilletia</taxon>
    </lineage>
</organism>
<sequence>MSNMRKSPLLFISTAILLASANAAAAAAAVAQGPMTPPSSPQLASELATFGDSASPSTLSHEARTEHLRRDTASDTNQHWTRSAQPEDLGVNLKYVSASSREASTEVSQFSPPPSPPSTKRHLTGFGSSQSGAQRPKNEVRADGAIRHGSSNAPAHLQSRRSSETGSIDKVDSTSEEHGVLSAGKLAERATEKTGGSQSRGGDASGTHGGAQAMTSRQETGLVRRRKFDGKGTYYRVGMGACGWHNDSNQLVAAISQAQYHGGGYCGKRARVCHGGGCVVVKLVDECPSCRFGSLDLSPAAFRALAPMRLGVIDISWSFA</sequence>
<keyword evidence="6" id="KW-1185">Reference proteome</keyword>
<feature type="chain" id="PRO_5035792186" description="RlpA-like protein double-psi beta-barrel domain-containing protein" evidence="3">
    <location>
        <begin position="24"/>
        <end position="320"/>
    </location>
</feature>
<dbReference type="EMBL" id="LWDF02000447">
    <property type="protein sequence ID" value="KAE8246891.1"/>
    <property type="molecule type" value="Genomic_DNA"/>
</dbReference>
<dbReference type="Pfam" id="PF03330">
    <property type="entry name" value="DPBB_1"/>
    <property type="match status" value="1"/>
</dbReference>
<feature type="region of interest" description="Disordered" evidence="2">
    <location>
        <begin position="51"/>
        <end position="86"/>
    </location>
</feature>
<dbReference type="SUPFAM" id="SSF50685">
    <property type="entry name" value="Barwin-like endoglucanases"/>
    <property type="match status" value="1"/>
</dbReference>
<feature type="compositionally biased region" description="Polar residues" evidence="2">
    <location>
        <begin position="74"/>
        <end position="84"/>
    </location>
</feature>
<dbReference type="PANTHER" id="PTHR31836:SF25">
    <property type="entry name" value="RLPA-LIKE PROTEIN DOUBLE-PSI BETA-BARREL DOMAIN-CONTAINING PROTEIN"/>
    <property type="match status" value="1"/>
</dbReference>
<keyword evidence="1 3" id="KW-0732">Signal</keyword>
<protein>
    <recommendedName>
        <fullName evidence="4">RlpA-like protein double-psi beta-barrel domain-containing protein</fullName>
    </recommendedName>
</protein>
<evidence type="ECO:0000256" key="2">
    <source>
        <dbReference type="SAM" id="MobiDB-lite"/>
    </source>
</evidence>
<dbReference type="Proteomes" id="UP000077521">
    <property type="component" value="Unassembled WGS sequence"/>
</dbReference>
<proteinExistence type="predicted"/>
<name>A0A8T8SS80_9BASI</name>
<comment type="caution">
    <text evidence="5">The sequence shown here is derived from an EMBL/GenBank/DDBJ whole genome shotgun (WGS) entry which is preliminary data.</text>
</comment>